<accession>A0A368VJN5</accession>
<keyword evidence="4" id="KW-1185">Reference proteome</keyword>
<keyword evidence="2" id="KW-0472">Membrane</keyword>
<name>A0A368VJN5_9ACTN</name>
<feature type="transmembrane region" description="Helical" evidence="2">
    <location>
        <begin position="33"/>
        <end position="55"/>
    </location>
</feature>
<comment type="caution">
    <text evidence="3">The sequence shown here is derived from an EMBL/GenBank/DDBJ whole genome shotgun (WGS) entry which is preliminary data.</text>
</comment>
<feature type="transmembrane region" description="Helical" evidence="2">
    <location>
        <begin position="67"/>
        <end position="84"/>
    </location>
</feature>
<keyword evidence="2" id="KW-1133">Transmembrane helix</keyword>
<proteinExistence type="predicted"/>
<reference evidence="3 4" key="1">
    <citation type="submission" date="2018-07" db="EMBL/GenBank/DDBJ databases">
        <title>Genomic Encyclopedia of Type Strains, Phase III (KMG-III): the genomes of soil and plant-associated and newly described type strains.</title>
        <authorList>
            <person name="Whitman W."/>
        </authorList>
    </citation>
    <scope>NUCLEOTIDE SEQUENCE [LARGE SCALE GENOMIC DNA]</scope>
    <source>
        <strain evidence="3 4">CECT 8575</strain>
    </source>
</reference>
<gene>
    <name evidence="3" type="ORF">DFQ14_11048</name>
</gene>
<dbReference type="EMBL" id="QPJC01000010">
    <property type="protein sequence ID" value="RCW40722.1"/>
    <property type="molecule type" value="Genomic_DNA"/>
</dbReference>
<feature type="transmembrane region" description="Helical" evidence="2">
    <location>
        <begin position="96"/>
        <end position="117"/>
    </location>
</feature>
<dbReference type="RefSeq" id="WP_114453952.1">
    <property type="nucleotide sequence ID" value="NZ_QPJC01000010.1"/>
</dbReference>
<evidence type="ECO:0000256" key="1">
    <source>
        <dbReference type="SAM" id="MobiDB-lite"/>
    </source>
</evidence>
<dbReference type="Pfam" id="PF12836">
    <property type="entry name" value="HHH_3"/>
    <property type="match status" value="1"/>
</dbReference>
<evidence type="ECO:0000313" key="3">
    <source>
        <dbReference type="EMBL" id="RCW40722.1"/>
    </source>
</evidence>
<dbReference type="SUPFAM" id="SSF47781">
    <property type="entry name" value="RuvA domain 2-like"/>
    <property type="match status" value="1"/>
</dbReference>
<evidence type="ECO:0000256" key="2">
    <source>
        <dbReference type="SAM" id="Phobius"/>
    </source>
</evidence>
<feature type="region of interest" description="Disordered" evidence="1">
    <location>
        <begin position="1"/>
        <end position="20"/>
    </location>
</feature>
<dbReference type="OrthoDB" id="5184981at2"/>
<dbReference type="Proteomes" id="UP000253495">
    <property type="component" value="Unassembled WGS sequence"/>
</dbReference>
<evidence type="ECO:0000313" key="4">
    <source>
        <dbReference type="Proteomes" id="UP000253495"/>
    </source>
</evidence>
<protein>
    <submittedName>
        <fullName evidence="3">Helix-hairpin-helix protein</fullName>
    </submittedName>
</protein>
<keyword evidence="2" id="KW-0812">Transmembrane</keyword>
<dbReference type="InterPro" id="IPR010994">
    <property type="entry name" value="RuvA_2-like"/>
</dbReference>
<dbReference type="AlphaFoldDB" id="A0A368VJN5"/>
<organism evidence="3 4">
    <name type="scientific">Halopolyspora algeriensis</name>
    <dbReference type="NCBI Taxonomy" id="1500506"/>
    <lineage>
        <taxon>Bacteria</taxon>
        <taxon>Bacillati</taxon>
        <taxon>Actinomycetota</taxon>
        <taxon>Actinomycetes</taxon>
        <taxon>Actinomycetes incertae sedis</taxon>
        <taxon>Halopolyspora</taxon>
    </lineage>
</organism>
<sequence>MSSGYQKSVKVPPESVPRGPAHRGPWGWFRHGGWYLVLTLATAGLCAWVPFLHAARRLRTAALKRRTAIYAGLAVLMVVLLSATPTDAQGDPVGTAGDVLSTLTGALALPVMIVALIQQWSLRRTVFTAGRSRPITRTSPDPAADPAVAEILAARARREQARALAAEDPLMARELRIGRPDLARSYDDGGLVDLNSAPAAVIARVCELDPAAADAIVTARASHGSRFTTVDEILVLADIPLDAWDRIRDRAVLIAT</sequence>